<dbReference type="EMBL" id="CP134846">
    <property type="protein sequence ID" value="WNL16114.1"/>
    <property type="molecule type" value="Genomic_DNA"/>
</dbReference>
<sequence length="138" mass="16311">MTQEIILTNFGNLKAYPFKMTKTTNSFEAKDFFGNIEQFTNTEIYFERVDAVNLTNSQTLKKEKLSEENIFAIYNENNVGLYISNIDINNFINKKLKTELGKDKKLNNKEIITLEDEWKEELKKEFFNLIIKEVHKLI</sequence>
<protein>
    <submittedName>
        <fullName evidence="1">Uncharacterized protein</fullName>
    </submittedName>
</protein>
<accession>A0AA96I3D8</accession>
<organism evidence="1">
    <name type="scientific">Arcobacter sp. AZ-2023</name>
    <dbReference type="NCBI Taxonomy" id="3074453"/>
    <lineage>
        <taxon>Bacteria</taxon>
        <taxon>Pseudomonadati</taxon>
        <taxon>Campylobacterota</taxon>
        <taxon>Epsilonproteobacteria</taxon>
        <taxon>Campylobacterales</taxon>
        <taxon>Arcobacteraceae</taxon>
        <taxon>Arcobacter</taxon>
    </lineage>
</organism>
<name>A0AA96I3D8_9BACT</name>
<gene>
    <name evidence="1" type="ORF">RJG54_07750</name>
</gene>
<evidence type="ECO:0000313" key="1">
    <source>
        <dbReference type="EMBL" id="WNL16114.1"/>
    </source>
</evidence>
<reference evidence="1" key="1">
    <citation type="submission" date="2023-09" db="EMBL/GenBank/DDBJ databases">
        <title>Arcobacter tbilisiensis sp. nov. isolated from chicken meat in Tbilisi, Georgia.</title>
        <authorList>
            <person name="Matthias R."/>
            <person name="Zautner A.E."/>
        </authorList>
    </citation>
    <scope>NUCLEOTIDE SEQUENCE</scope>
    <source>
        <strain evidence="1">LEO 107</strain>
    </source>
</reference>
<dbReference type="AlphaFoldDB" id="A0AA96I3D8"/>
<proteinExistence type="predicted"/>